<organism evidence="1">
    <name type="scientific">marine sediment metagenome</name>
    <dbReference type="NCBI Taxonomy" id="412755"/>
    <lineage>
        <taxon>unclassified sequences</taxon>
        <taxon>metagenomes</taxon>
        <taxon>ecological metagenomes</taxon>
    </lineage>
</organism>
<reference evidence="1" key="1">
    <citation type="journal article" date="2015" name="Nature">
        <title>Complex archaea that bridge the gap between prokaryotes and eukaryotes.</title>
        <authorList>
            <person name="Spang A."/>
            <person name="Saw J.H."/>
            <person name="Jorgensen S.L."/>
            <person name="Zaremba-Niedzwiedzka K."/>
            <person name="Martijn J."/>
            <person name="Lind A.E."/>
            <person name="van Eijk R."/>
            <person name="Schleper C."/>
            <person name="Guy L."/>
            <person name="Ettema T.J."/>
        </authorList>
    </citation>
    <scope>NUCLEOTIDE SEQUENCE</scope>
</reference>
<proteinExistence type="predicted"/>
<name>A0A0F9QWI8_9ZZZZ</name>
<sequence>MNDKAIERLQDDKIIKGFEEIIKNIKILIEDDMTKNHRLLMSTFEAWMKGRISDRSLTLNLEQLRKSSDEILTALRKLMAEASEILKRRSMVTESKML</sequence>
<dbReference type="EMBL" id="LAZR01001312">
    <property type="protein sequence ID" value="KKN46774.1"/>
    <property type="molecule type" value="Genomic_DNA"/>
</dbReference>
<gene>
    <name evidence="1" type="ORF">LCGC14_0669540</name>
</gene>
<accession>A0A0F9QWI8</accession>
<protein>
    <submittedName>
        <fullName evidence="1">Uncharacterized protein</fullName>
    </submittedName>
</protein>
<comment type="caution">
    <text evidence="1">The sequence shown here is derived from an EMBL/GenBank/DDBJ whole genome shotgun (WGS) entry which is preliminary data.</text>
</comment>
<dbReference type="AlphaFoldDB" id="A0A0F9QWI8"/>
<evidence type="ECO:0000313" key="1">
    <source>
        <dbReference type="EMBL" id="KKN46774.1"/>
    </source>
</evidence>